<evidence type="ECO:0000313" key="1">
    <source>
        <dbReference type="EMBL" id="ORX43494.1"/>
    </source>
</evidence>
<gene>
    <name evidence="3" type="ORF">DM01DRAFT_1369758</name>
    <name evidence="2" type="ORF">DM01DRAFT_1370477</name>
    <name evidence="1" type="ORF">DM01DRAFT_1378796</name>
</gene>
<evidence type="ECO:0000313" key="4">
    <source>
        <dbReference type="Proteomes" id="UP000242146"/>
    </source>
</evidence>
<dbReference type="EMBL" id="MCGT01000003">
    <property type="protein sequence ID" value="ORX61429.1"/>
    <property type="molecule type" value="Genomic_DNA"/>
</dbReference>
<sequence>MLQTNYPSVRPPLPGISAGAEHIRDMLDNLHHLPIKQQRFVLRSLIENFPMEPHVWILAIELEKNDNKNDAAQDMLLDALGNHPTDEYLLYLRDHP</sequence>
<keyword evidence="4" id="KW-1185">Reference proteome</keyword>
<dbReference type="Proteomes" id="UP000242146">
    <property type="component" value="Unassembled WGS sequence"/>
</dbReference>
<proteinExistence type="predicted"/>
<reference evidence="1 4" key="1">
    <citation type="submission" date="2016-07" db="EMBL/GenBank/DDBJ databases">
        <title>Pervasive Adenine N6-methylation of Active Genes in Fungi.</title>
        <authorList>
            <consortium name="DOE Joint Genome Institute"/>
            <person name="Mondo S.J."/>
            <person name="Dannebaum R.O."/>
            <person name="Kuo R.C."/>
            <person name="Labutti K."/>
            <person name="Haridas S."/>
            <person name="Kuo A."/>
            <person name="Salamov A."/>
            <person name="Ahrendt S.R."/>
            <person name="Lipzen A."/>
            <person name="Sullivan W."/>
            <person name="Andreopoulos W.B."/>
            <person name="Clum A."/>
            <person name="Lindquist E."/>
            <person name="Daum C."/>
            <person name="Ramamoorthy G.K."/>
            <person name="Gryganskyi A."/>
            <person name="Culley D."/>
            <person name="Magnuson J.K."/>
            <person name="James T.Y."/>
            <person name="O'Malley M.A."/>
            <person name="Stajich J.E."/>
            <person name="Spatafora J.W."/>
            <person name="Visel A."/>
            <person name="Grigoriev I.V."/>
        </authorList>
    </citation>
    <scope>NUCLEOTIDE SEQUENCE [LARGE SCALE GENOMIC DNA]</scope>
    <source>
        <strain evidence="1 4">NRRL 3301</strain>
    </source>
</reference>
<evidence type="ECO:0000313" key="3">
    <source>
        <dbReference type="EMBL" id="ORX61837.1"/>
    </source>
</evidence>
<protein>
    <submittedName>
        <fullName evidence="1">Uncharacterized protein</fullName>
    </submittedName>
</protein>
<dbReference type="AlphaFoldDB" id="A0A1X2G364"/>
<comment type="caution">
    <text evidence="1">The sequence shown here is derived from an EMBL/GenBank/DDBJ whole genome shotgun (WGS) entry which is preliminary data.</text>
</comment>
<organism evidence="1 4">
    <name type="scientific">Hesseltinella vesiculosa</name>
    <dbReference type="NCBI Taxonomy" id="101127"/>
    <lineage>
        <taxon>Eukaryota</taxon>
        <taxon>Fungi</taxon>
        <taxon>Fungi incertae sedis</taxon>
        <taxon>Mucoromycota</taxon>
        <taxon>Mucoromycotina</taxon>
        <taxon>Mucoromycetes</taxon>
        <taxon>Mucorales</taxon>
        <taxon>Cunninghamellaceae</taxon>
        <taxon>Hesseltinella</taxon>
    </lineage>
</organism>
<evidence type="ECO:0000313" key="2">
    <source>
        <dbReference type="EMBL" id="ORX61429.1"/>
    </source>
</evidence>
<name>A0A1X2G364_9FUNG</name>
<accession>A0A1X2G364</accession>
<dbReference type="EMBL" id="MCGT01000002">
    <property type="protein sequence ID" value="ORX61837.1"/>
    <property type="molecule type" value="Genomic_DNA"/>
</dbReference>
<dbReference type="EMBL" id="MCGT01000055">
    <property type="protein sequence ID" value="ORX43494.1"/>
    <property type="molecule type" value="Genomic_DNA"/>
</dbReference>